<accession>A0A9P6JCP9</accession>
<feature type="non-terminal residue" evidence="1">
    <location>
        <position position="59"/>
    </location>
</feature>
<gene>
    <name evidence="1" type="ORF">BGZ70_010222</name>
</gene>
<protein>
    <submittedName>
        <fullName evidence="1">Uncharacterized protein</fullName>
    </submittedName>
</protein>
<dbReference type="AlphaFoldDB" id="A0A9P6JCP9"/>
<dbReference type="OrthoDB" id="2417084at2759"/>
<dbReference type="EMBL" id="JAAAHY010000090">
    <property type="protein sequence ID" value="KAF9967263.1"/>
    <property type="molecule type" value="Genomic_DNA"/>
</dbReference>
<evidence type="ECO:0000313" key="2">
    <source>
        <dbReference type="Proteomes" id="UP000738359"/>
    </source>
</evidence>
<name>A0A9P6JCP9_MORAP</name>
<evidence type="ECO:0000313" key="1">
    <source>
        <dbReference type="EMBL" id="KAF9967263.1"/>
    </source>
</evidence>
<dbReference type="Proteomes" id="UP000738359">
    <property type="component" value="Unassembled WGS sequence"/>
</dbReference>
<comment type="caution">
    <text evidence="1">The sequence shown here is derived from an EMBL/GenBank/DDBJ whole genome shotgun (WGS) entry which is preliminary data.</text>
</comment>
<reference evidence="1" key="1">
    <citation type="journal article" date="2020" name="Fungal Divers.">
        <title>Resolving the Mortierellaceae phylogeny through synthesis of multi-gene phylogenetics and phylogenomics.</title>
        <authorList>
            <person name="Vandepol N."/>
            <person name="Liber J."/>
            <person name="Desiro A."/>
            <person name="Na H."/>
            <person name="Kennedy M."/>
            <person name="Barry K."/>
            <person name="Grigoriev I.V."/>
            <person name="Miller A.N."/>
            <person name="O'Donnell K."/>
            <person name="Stajich J.E."/>
            <person name="Bonito G."/>
        </authorList>
    </citation>
    <scope>NUCLEOTIDE SEQUENCE</scope>
    <source>
        <strain evidence="1">CK1249</strain>
    </source>
</reference>
<keyword evidence="2" id="KW-1185">Reference proteome</keyword>
<sequence>MHKCARALEEGNITRIPFVLVNYAGFYESGSPVVVAPTTATQYVAYVDGAEHERTGKTT</sequence>
<proteinExistence type="predicted"/>
<organism evidence="1 2">
    <name type="scientific">Mortierella alpina</name>
    <name type="common">Oleaginous fungus</name>
    <name type="synonym">Mortierella renispora</name>
    <dbReference type="NCBI Taxonomy" id="64518"/>
    <lineage>
        <taxon>Eukaryota</taxon>
        <taxon>Fungi</taxon>
        <taxon>Fungi incertae sedis</taxon>
        <taxon>Mucoromycota</taxon>
        <taxon>Mortierellomycotina</taxon>
        <taxon>Mortierellomycetes</taxon>
        <taxon>Mortierellales</taxon>
        <taxon>Mortierellaceae</taxon>
        <taxon>Mortierella</taxon>
    </lineage>
</organism>